<protein>
    <recommendedName>
        <fullName evidence="4">Addiction module toxin RelE</fullName>
    </recommendedName>
</protein>
<name>A0A1F6FPY1_9BACT</name>
<feature type="region of interest" description="Disordered" evidence="1">
    <location>
        <begin position="86"/>
        <end position="106"/>
    </location>
</feature>
<comment type="caution">
    <text evidence="2">The sequence shown here is derived from an EMBL/GenBank/DDBJ whole genome shotgun (WGS) entry which is preliminary data.</text>
</comment>
<sequence length="106" mass="12553">MKVIIDDDTYKLLDSLNAKEYAKCLRIIGLLEEHGQVLGMPQSRYISDGLLELRVRGKRELRMFYFFHNKSAFIIHSFIKKTQNTPPQELRKALKKKSEHLRDYNL</sequence>
<evidence type="ECO:0000313" key="3">
    <source>
        <dbReference type="Proteomes" id="UP000179230"/>
    </source>
</evidence>
<gene>
    <name evidence="2" type="ORF">A2592_01470</name>
</gene>
<dbReference type="Pfam" id="PF05973">
    <property type="entry name" value="Gp49"/>
    <property type="match status" value="1"/>
</dbReference>
<dbReference type="AlphaFoldDB" id="A0A1F6FPY1"/>
<organism evidence="2 3">
    <name type="scientific">Candidatus Kaiserbacteria bacterium RIFOXYD1_FULL_42_15</name>
    <dbReference type="NCBI Taxonomy" id="1798532"/>
    <lineage>
        <taxon>Bacteria</taxon>
        <taxon>Candidatus Kaiseribacteriota</taxon>
    </lineage>
</organism>
<reference evidence="2 3" key="1">
    <citation type="journal article" date="2016" name="Nat. Commun.">
        <title>Thousands of microbial genomes shed light on interconnected biogeochemical processes in an aquifer system.</title>
        <authorList>
            <person name="Anantharaman K."/>
            <person name="Brown C.T."/>
            <person name="Hug L.A."/>
            <person name="Sharon I."/>
            <person name="Castelle C.J."/>
            <person name="Probst A.J."/>
            <person name="Thomas B.C."/>
            <person name="Singh A."/>
            <person name="Wilkins M.J."/>
            <person name="Karaoz U."/>
            <person name="Brodie E.L."/>
            <person name="Williams K.H."/>
            <person name="Hubbard S.S."/>
            <person name="Banfield J.F."/>
        </authorList>
    </citation>
    <scope>NUCLEOTIDE SEQUENCE [LARGE SCALE GENOMIC DNA]</scope>
</reference>
<evidence type="ECO:0008006" key="4">
    <source>
        <dbReference type="Google" id="ProtNLM"/>
    </source>
</evidence>
<accession>A0A1F6FPY1</accession>
<evidence type="ECO:0000313" key="2">
    <source>
        <dbReference type="EMBL" id="OGG87912.1"/>
    </source>
</evidence>
<dbReference type="Proteomes" id="UP000179230">
    <property type="component" value="Unassembled WGS sequence"/>
</dbReference>
<proteinExistence type="predicted"/>
<evidence type="ECO:0000256" key="1">
    <source>
        <dbReference type="SAM" id="MobiDB-lite"/>
    </source>
</evidence>
<dbReference type="InterPro" id="IPR009241">
    <property type="entry name" value="HigB-like"/>
</dbReference>
<dbReference type="EMBL" id="MFMT01000036">
    <property type="protein sequence ID" value="OGG87912.1"/>
    <property type="molecule type" value="Genomic_DNA"/>
</dbReference>